<dbReference type="EMBL" id="JWHR01000109">
    <property type="protein sequence ID" value="KHS56798.1"/>
    <property type="molecule type" value="Genomic_DNA"/>
</dbReference>
<evidence type="ECO:0000256" key="5">
    <source>
        <dbReference type="ARBA" id="ARBA00022807"/>
    </source>
</evidence>
<evidence type="ECO:0000259" key="8">
    <source>
        <dbReference type="PROSITE" id="PS51935"/>
    </source>
</evidence>
<keyword evidence="2" id="KW-0728">SH3 domain</keyword>
<feature type="domain" description="SH3b" evidence="7">
    <location>
        <begin position="28"/>
        <end position="91"/>
    </location>
</feature>
<protein>
    <submittedName>
        <fullName evidence="9">Uncharacterized protein</fullName>
    </submittedName>
</protein>
<name>A0A0B3VVD8_9FIRM</name>
<dbReference type="PROSITE" id="PS51781">
    <property type="entry name" value="SH3B"/>
    <property type="match status" value="4"/>
</dbReference>
<dbReference type="GO" id="GO:0006508">
    <property type="term" value="P:proteolysis"/>
    <property type="evidence" value="ECO:0007669"/>
    <property type="project" value="UniProtKB-KW"/>
</dbReference>
<evidence type="ECO:0000313" key="9">
    <source>
        <dbReference type="EMBL" id="KHS56798.1"/>
    </source>
</evidence>
<feature type="domain" description="SH3b" evidence="7">
    <location>
        <begin position="182"/>
        <end position="244"/>
    </location>
</feature>
<dbReference type="Gene3D" id="3.90.1720.10">
    <property type="entry name" value="endopeptidase domain like (from Nostoc punctiforme)"/>
    <property type="match status" value="1"/>
</dbReference>
<dbReference type="InterPro" id="IPR038765">
    <property type="entry name" value="Papain-like_cys_pep_sf"/>
</dbReference>
<evidence type="ECO:0000256" key="1">
    <source>
        <dbReference type="ARBA" id="ARBA00007074"/>
    </source>
</evidence>
<evidence type="ECO:0000256" key="2">
    <source>
        <dbReference type="ARBA" id="ARBA00022443"/>
    </source>
</evidence>
<evidence type="ECO:0000259" key="6">
    <source>
        <dbReference type="PROSITE" id="PS50002"/>
    </source>
</evidence>
<comment type="caution">
    <text evidence="9">The sequence shown here is derived from an EMBL/GenBank/DDBJ whole genome shotgun (WGS) entry which is preliminary data.</text>
</comment>
<dbReference type="AlphaFoldDB" id="A0A0B3VVD8"/>
<dbReference type="STRING" id="1577792.QX51_12440"/>
<proteinExistence type="inferred from homology"/>
<dbReference type="PROSITE" id="PS51935">
    <property type="entry name" value="NLPC_P60"/>
    <property type="match status" value="1"/>
</dbReference>
<evidence type="ECO:0000256" key="3">
    <source>
        <dbReference type="ARBA" id="ARBA00022670"/>
    </source>
</evidence>
<dbReference type="Pfam" id="PF08239">
    <property type="entry name" value="SH3_3"/>
    <property type="match status" value="4"/>
</dbReference>
<organism evidence="9 10">
    <name type="scientific">Terrisporobacter othiniensis</name>
    <dbReference type="NCBI Taxonomy" id="1577792"/>
    <lineage>
        <taxon>Bacteria</taxon>
        <taxon>Bacillati</taxon>
        <taxon>Bacillota</taxon>
        <taxon>Clostridia</taxon>
        <taxon>Peptostreptococcales</taxon>
        <taxon>Peptostreptococcaceae</taxon>
        <taxon>Terrisporobacter</taxon>
    </lineage>
</organism>
<keyword evidence="4" id="KW-0378">Hydrolase</keyword>
<comment type="similarity">
    <text evidence="1">Belongs to the peptidase C40 family.</text>
</comment>
<dbReference type="SMART" id="SM00287">
    <property type="entry name" value="SH3b"/>
    <property type="match status" value="4"/>
</dbReference>
<feature type="domain" description="SH3b" evidence="7">
    <location>
        <begin position="93"/>
        <end position="157"/>
    </location>
</feature>
<keyword evidence="5" id="KW-0788">Thiol protease</keyword>
<dbReference type="InterPro" id="IPR052354">
    <property type="entry name" value="Cell_Wall_Dynamics_Protein"/>
</dbReference>
<dbReference type="InterPro" id="IPR036028">
    <property type="entry name" value="SH3-like_dom_sf"/>
</dbReference>
<reference evidence="9 10" key="1">
    <citation type="submission" date="2014-12" db="EMBL/GenBank/DDBJ databases">
        <title>Draft genome sequence of Terrisporobacter sp. 08-306576, isolated from the blood culture of a bacteremia patient.</title>
        <authorList>
            <person name="Lund L.C."/>
            <person name="Sydenham T.V."/>
            <person name="Hogh S.V."/>
            <person name="Skov M.N."/>
            <person name="Kemp M."/>
            <person name="Justesen U.S."/>
        </authorList>
    </citation>
    <scope>NUCLEOTIDE SEQUENCE [LARGE SCALE GENOMIC DNA]</scope>
    <source>
        <strain evidence="9 10">08-306576</strain>
    </source>
</reference>
<dbReference type="InterPro" id="IPR000064">
    <property type="entry name" value="NLP_P60_dom"/>
</dbReference>
<feature type="domain" description="SH3b" evidence="7">
    <location>
        <begin position="245"/>
        <end position="308"/>
    </location>
</feature>
<feature type="domain" description="SH3" evidence="6">
    <location>
        <begin position="180"/>
        <end position="247"/>
    </location>
</feature>
<dbReference type="PANTHER" id="PTHR34408">
    <property type="entry name" value="FAMILY PROTEIN, PUTATIVE-RELATED"/>
    <property type="match status" value="1"/>
</dbReference>
<dbReference type="InterPro" id="IPR003646">
    <property type="entry name" value="SH3-like_bac-type"/>
</dbReference>
<dbReference type="Gene3D" id="2.30.30.40">
    <property type="entry name" value="SH3 Domains"/>
    <property type="match status" value="4"/>
</dbReference>
<feature type="domain" description="NlpC/P60" evidence="8">
    <location>
        <begin position="323"/>
        <end position="448"/>
    </location>
</feature>
<accession>A0A0B3VVD8</accession>
<dbReference type="PANTHER" id="PTHR34408:SF1">
    <property type="entry name" value="GLYCOSYL HYDROLASE FAMILY 19 DOMAIN-CONTAINING PROTEIN HI_1415"/>
    <property type="match status" value="1"/>
</dbReference>
<dbReference type="Proteomes" id="UP000031189">
    <property type="component" value="Unassembled WGS sequence"/>
</dbReference>
<dbReference type="GO" id="GO:0008234">
    <property type="term" value="F:cysteine-type peptidase activity"/>
    <property type="evidence" value="ECO:0007669"/>
    <property type="project" value="UniProtKB-KW"/>
</dbReference>
<dbReference type="PROSITE" id="PS50002">
    <property type="entry name" value="SH3"/>
    <property type="match status" value="1"/>
</dbReference>
<keyword evidence="3" id="KW-0645">Protease</keyword>
<dbReference type="SUPFAM" id="SSF54001">
    <property type="entry name" value="Cysteine proteinases"/>
    <property type="match status" value="1"/>
</dbReference>
<dbReference type="InterPro" id="IPR001452">
    <property type="entry name" value="SH3_domain"/>
</dbReference>
<dbReference type="Pfam" id="PF00877">
    <property type="entry name" value="NLPC_P60"/>
    <property type="match status" value="1"/>
</dbReference>
<gene>
    <name evidence="9" type="ORF">QX51_12440</name>
</gene>
<evidence type="ECO:0000256" key="4">
    <source>
        <dbReference type="ARBA" id="ARBA00022801"/>
    </source>
</evidence>
<evidence type="ECO:0000313" key="10">
    <source>
        <dbReference type="Proteomes" id="UP000031189"/>
    </source>
</evidence>
<sequence length="448" mass="48252">MTVKTKIITAIGVGTLALSLGQSSVGAQEKGTVTASALNVRSGPGTNTSIKGCLYKGDTVAVLEKVNGWLKVQLSNKTTGWVSDKYIKIGITSVNTKIKCKANLNVRSGPGTNYSIKTTVKKGTIHKIIDKSKYWYKIQLSNGTSGWVYGYYVEETIEDISDDSSSDNNTSKPEDIIETEVNLNGKVTSSVRLNVRSGPGINYSVKTSLSPGQVVVLLSQSNGWYKVKLSNGTTGWASSSYVEKTDTYGKSTASLNVRSGPGTNYSIKTALKNGEIVTITKSSNSWYQIKTNFNITGWVSSKYINITTELPSDNTNNDNSPSESKNEAVVNLARAQLGKPYVWGGNGPNSFDCSGFTRYVYLNAIGVSLPRVSYEQAKAGTAVGTSNLKKGDLLHFATVTPGRTTHVGIYIGNNQFIHASGSQTRPDKVKIDSLSGYYGRVLLGARRF</sequence>
<evidence type="ECO:0000259" key="7">
    <source>
        <dbReference type="PROSITE" id="PS51781"/>
    </source>
</evidence>
<keyword evidence="10" id="KW-1185">Reference proteome</keyword>
<dbReference type="SUPFAM" id="SSF50044">
    <property type="entry name" value="SH3-domain"/>
    <property type="match status" value="2"/>
</dbReference>